<keyword evidence="3" id="KW-1185">Reference proteome</keyword>
<evidence type="ECO:0000313" key="2">
    <source>
        <dbReference type="EMBL" id="CUG90760.1"/>
    </source>
</evidence>
<name>A0A0S4JNB0_BODSA</name>
<dbReference type="EMBL" id="CYKH01001862">
    <property type="protein sequence ID" value="CUG90760.1"/>
    <property type="molecule type" value="Genomic_DNA"/>
</dbReference>
<evidence type="ECO:0008006" key="4">
    <source>
        <dbReference type="Google" id="ProtNLM"/>
    </source>
</evidence>
<reference evidence="3" key="1">
    <citation type="submission" date="2015-09" db="EMBL/GenBank/DDBJ databases">
        <authorList>
            <consortium name="Pathogen Informatics"/>
        </authorList>
    </citation>
    <scope>NUCLEOTIDE SEQUENCE [LARGE SCALE GENOMIC DNA]</scope>
    <source>
        <strain evidence="3">Lake Konstanz</strain>
    </source>
</reference>
<gene>
    <name evidence="2" type="ORF">BSAL_28660</name>
</gene>
<dbReference type="AlphaFoldDB" id="A0A0S4JNB0"/>
<keyword evidence="1" id="KW-0732">Signal</keyword>
<protein>
    <recommendedName>
        <fullName evidence="4">Membrane-associated protein</fullName>
    </recommendedName>
</protein>
<feature type="signal peptide" evidence="1">
    <location>
        <begin position="1"/>
        <end position="22"/>
    </location>
</feature>
<dbReference type="Proteomes" id="UP000051952">
    <property type="component" value="Unassembled WGS sequence"/>
</dbReference>
<accession>A0A0S4JNB0</accession>
<organism evidence="2 3">
    <name type="scientific">Bodo saltans</name>
    <name type="common">Flagellated protozoan</name>
    <dbReference type="NCBI Taxonomy" id="75058"/>
    <lineage>
        <taxon>Eukaryota</taxon>
        <taxon>Discoba</taxon>
        <taxon>Euglenozoa</taxon>
        <taxon>Kinetoplastea</taxon>
        <taxon>Metakinetoplastina</taxon>
        <taxon>Eubodonida</taxon>
        <taxon>Bodonidae</taxon>
        <taxon>Bodo</taxon>
    </lineage>
</organism>
<dbReference type="VEuPathDB" id="TriTrypDB:BSAL_28660"/>
<evidence type="ECO:0000256" key="1">
    <source>
        <dbReference type="SAM" id="SignalP"/>
    </source>
</evidence>
<sequence length="213" mass="21854">MSCRQAIAVIAVLGLLLGAVHADVCSSQPDCSACVAENLCGWCSVPVTYQDNSTGAQCAGFGSGARPFICNGVYSTEVCQRGYVCDVSSGSCDLGAPGAGNTLAECEQICHKSNTNVYLCDQTTKACNVVPDGTPGSTSLEICQAVCNHIPTRQHPPLALPHPLMLATPPATPAPQPPPAMVRPSLCANRSAAPTTLSTSAITKMALAPPSRP</sequence>
<feature type="chain" id="PRO_5006622513" description="Membrane-associated protein" evidence="1">
    <location>
        <begin position="23"/>
        <end position="213"/>
    </location>
</feature>
<proteinExistence type="predicted"/>
<evidence type="ECO:0000313" key="3">
    <source>
        <dbReference type="Proteomes" id="UP000051952"/>
    </source>
</evidence>